<gene>
    <name evidence="2" type="ORF">PC129_g19177</name>
</gene>
<dbReference type="EMBL" id="RCMV01001198">
    <property type="protein sequence ID" value="KAG3209821.1"/>
    <property type="molecule type" value="Genomic_DNA"/>
</dbReference>
<reference evidence="2" key="1">
    <citation type="submission" date="2018-05" db="EMBL/GenBank/DDBJ databases">
        <title>Effector identification in a new, highly contiguous assembly of the strawberry crown rot pathogen Phytophthora cactorum.</title>
        <authorList>
            <person name="Armitage A.D."/>
            <person name="Nellist C.F."/>
            <person name="Bates H."/>
            <person name="Vickerstaff R.J."/>
            <person name="Harrison R.J."/>
        </authorList>
    </citation>
    <scope>NUCLEOTIDE SEQUENCE</scope>
    <source>
        <strain evidence="2">P421</strain>
    </source>
</reference>
<evidence type="ECO:0000256" key="1">
    <source>
        <dbReference type="SAM" id="MobiDB-lite"/>
    </source>
</evidence>
<dbReference type="AlphaFoldDB" id="A0A8T1HCF7"/>
<feature type="region of interest" description="Disordered" evidence="1">
    <location>
        <begin position="97"/>
        <end position="116"/>
    </location>
</feature>
<comment type="caution">
    <text evidence="2">The sequence shown here is derived from an EMBL/GenBank/DDBJ whole genome shotgun (WGS) entry which is preliminary data.</text>
</comment>
<dbReference type="Proteomes" id="UP000760860">
    <property type="component" value="Unassembled WGS sequence"/>
</dbReference>
<evidence type="ECO:0000313" key="3">
    <source>
        <dbReference type="Proteomes" id="UP000760860"/>
    </source>
</evidence>
<organism evidence="2 3">
    <name type="scientific">Phytophthora cactorum</name>
    <dbReference type="NCBI Taxonomy" id="29920"/>
    <lineage>
        <taxon>Eukaryota</taxon>
        <taxon>Sar</taxon>
        <taxon>Stramenopiles</taxon>
        <taxon>Oomycota</taxon>
        <taxon>Peronosporomycetes</taxon>
        <taxon>Peronosporales</taxon>
        <taxon>Peronosporaceae</taxon>
        <taxon>Phytophthora</taxon>
    </lineage>
</organism>
<protein>
    <submittedName>
        <fullName evidence="2">Uncharacterized protein</fullName>
    </submittedName>
</protein>
<proteinExistence type="predicted"/>
<sequence>MYVLSVHATRRKRVKHGTTIGSDARSKLVTQSGCITLREDRKPRRLLATQERLLAYKMKRSAVADTSAKDDASPKLVELRRRRRRSKVGQYVLEHELRPPGDGWTRTTADGHWTTKNGRTTARWVNGAGFERLHSDGRVVEDTSNEEVL</sequence>
<evidence type="ECO:0000313" key="2">
    <source>
        <dbReference type="EMBL" id="KAG3209821.1"/>
    </source>
</evidence>
<accession>A0A8T1HCF7</accession>
<name>A0A8T1HCF7_9STRA</name>